<dbReference type="Proteomes" id="UP000076131">
    <property type="component" value="Unassembled WGS sequence"/>
</dbReference>
<protein>
    <recommendedName>
        <fullName evidence="3">Phage-like element PBSX protein XkdF domain-containing protein</fullName>
    </recommendedName>
</protein>
<comment type="caution">
    <text evidence="1">The sequence shown here is derived from an EMBL/GenBank/DDBJ whole genome shotgun (WGS) entry which is preliminary data.</text>
</comment>
<evidence type="ECO:0000313" key="2">
    <source>
        <dbReference type="Proteomes" id="UP000076131"/>
    </source>
</evidence>
<gene>
    <name evidence="1" type="ORF">RHOFW104T7_13120</name>
</gene>
<sequence>MDEAARTVTGVIANEAPDLSGEIFDYERSKPNFEKWSTEIAKATDGKNLGNVRAMHSNISAGITKAMDFDDLEKQISVVAEITDDNEWRKVLKGNYTGFSIGGAYGDKWPDPALGKTRYEAKPNEYSLVDLPCNPSAQFSVIKVDGSQEMRKFETTLDNAEALAKWAEGLTDTERAAVLAKIAPAAADPVEPAAVTKDYTAQAARLAKVDGSADTGNVIRVLLGKDVIEKGLWSVAEFAETLNDLSWIADCADDEAAWEKDGSKVPAQLRAALKPLADAFLAMAAEEVAEAIAPAGEVVEVLELAAPAGDLAKAADDLAKAADALQKMTTERDDLAGRLAKVTTEYTALLQKAAPPKGVVKAVPVGKDEDAGNNLSKLDDAPVLRKDGSVDHFATADKLMKIAHRR</sequence>
<proteinExistence type="predicted"/>
<dbReference type="AlphaFoldDB" id="A0A154QHA5"/>
<keyword evidence="2" id="KW-1185">Reference proteome</keyword>
<evidence type="ECO:0000313" key="1">
    <source>
        <dbReference type="EMBL" id="KZC23537.1"/>
    </source>
</evidence>
<name>A0A154QHA5_9GAMM</name>
<accession>A0A154QHA5</accession>
<reference evidence="1 2" key="1">
    <citation type="journal article" date="2016" name="MBio">
        <title>Lateral Gene Transfer in a Heavy Metal-Contaminated-Groundwater Microbial Community.</title>
        <authorList>
            <person name="Hemme C.L."/>
            <person name="Green S.J."/>
            <person name="Rishishwar L."/>
            <person name="Prakash O."/>
            <person name="Pettenato A."/>
            <person name="Chakraborty R."/>
            <person name="Deutschbauer A.M."/>
            <person name="Van Nostrand J.D."/>
            <person name="Wu L."/>
            <person name="He Z."/>
            <person name="Jordan I.K."/>
            <person name="Hazen T.C."/>
            <person name="Arkin A.P."/>
            <person name="Kostka J.E."/>
            <person name="Zhou J."/>
        </authorList>
    </citation>
    <scope>NUCLEOTIDE SEQUENCE [LARGE SCALE GENOMIC DNA]</scope>
    <source>
        <strain evidence="1 2">FW104-T7</strain>
    </source>
</reference>
<dbReference type="EMBL" id="LVJS01000043">
    <property type="protein sequence ID" value="KZC23537.1"/>
    <property type="molecule type" value="Genomic_DNA"/>
</dbReference>
<evidence type="ECO:0008006" key="3">
    <source>
        <dbReference type="Google" id="ProtNLM"/>
    </source>
</evidence>
<dbReference type="STRING" id="416169.RHOFW104T7_13120"/>
<organism evidence="1 2">
    <name type="scientific">Rhodanobacter thiooxydans</name>
    <dbReference type="NCBI Taxonomy" id="416169"/>
    <lineage>
        <taxon>Bacteria</taxon>
        <taxon>Pseudomonadati</taxon>
        <taxon>Pseudomonadota</taxon>
        <taxon>Gammaproteobacteria</taxon>
        <taxon>Lysobacterales</taxon>
        <taxon>Rhodanobacteraceae</taxon>
        <taxon>Rhodanobacter</taxon>
    </lineage>
</organism>